<feature type="domain" description="TRNA-binding" evidence="17">
    <location>
        <begin position="40"/>
        <end position="155"/>
    </location>
</feature>
<dbReference type="Pfam" id="PF03147">
    <property type="entry name" value="FDX-ACB"/>
    <property type="match status" value="1"/>
</dbReference>
<comment type="catalytic activity">
    <reaction evidence="14 15">
        <text>tRNA(Phe) + L-phenylalanine + ATP = L-phenylalanyl-tRNA(Phe) + AMP + diphosphate + H(+)</text>
        <dbReference type="Rhea" id="RHEA:19413"/>
        <dbReference type="Rhea" id="RHEA-COMP:9668"/>
        <dbReference type="Rhea" id="RHEA-COMP:9699"/>
        <dbReference type="ChEBI" id="CHEBI:15378"/>
        <dbReference type="ChEBI" id="CHEBI:30616"/>
        <dbReference type="ChEBI" id="CHEBI:33019"/>
        <dbReference type="ChEBI" id="CHEBI:58095"/>
        <dbReference type="ChEBI" id="CHEBI:78442"/>
        <dbReference type="ChEBI" id="CHEBI:78531"/>
        <dbReference type="ChEBI" id="CHEBI:456215"/>
        <dbReference type="EC" id="6.1.1.20"/>
    </reaction>
</comment>
<evidence type="ECO:0000256" key="2">
    <source>
        <dbReference type="ARBA" id="ARBA00008653"/>
    </source>
</evidence>
<dbReference type="InterPro" id="IPR033714">
    <property type="entry name" value="tRNA_bind_bactPheRS"/>
</dbReference>
<dbReference type="EMBL" id="JXKH01000002">
    <property type="protein sequence ID" value="OJG19397.1"/>
    <property type="molecule type" value="Genomic_DNA"/>
</dbReference>
<name>A0A1L8RI13_9ENTE</name>
<dbReference type="FunFam" id="2.40.50.140:FF:000045">
    <property type="entry name" value="Phenylalanine--tRNA ligase beta subunit"/>
    <property type="match status" value="1"/>
</dbReference>
<dbReference type="HAMAP" id="MF_00283">
    <property type="entry name" value="Phe_tRNA_synth_beta1"/>
    <property type="match status" value="1"/>
</dbReference>
<evidence type="ECO:0000256" key="6">
    <source>
        <dbReference type="ARBA" id="ARBA00022598"/>
    </source>
</evidence>
<dbReference type="FunFam" id="3.30.70.380:FF:000001">
    <property type="entry name" value="Phenylalanine--tRNA ligase beta subunit"/>
    <property type="match status" value="1"/>
</dbReference>
<dbReference type="SUPFAM" id="SSF54991">
    <property type="entry name" value="Anticodon-binding domain of PheRS"/>
    <property type="match status" value="1"/>
</dbReference>
<dbReference type="InterPro" id="IPR005146">
    <property type="entry name" value="B3/B4_tRNA-bd"/>
</dbReference>
<dbReference type="GO" id="GO:0004826">
    <property type="term" value="F:phenylalanine-tRNA ligase activity"/>
    <property type="evidence" value="ECO:0007669"/>
    <property type="project" value="UniProtKB-UniRule"/>
</dbReference>
<dbReference type="SUPFAM" id="SSF50249">
    <property type="entry name" value="Nucleic acid-binding proteins"/>
    <property type="match status" value="1"/>
</dbReference>
<keyword evidence="5 16" id="KW-0820">tRNA-binding</keyword>
<dbReference type="Gene3D" id="3.30.70.380">
    <property type="entry name" value="Ferrodoxin-fold anticodon-binding domain"/>
    <property type="match status" value="1"/>
</dbReference>
<evidence type="ECO:0000256" key="16">
    <source>
        <dbReference type="PROSITE-ProRule" id="PRU00209"/>
    </source>
</evidence>
<dbReference type="SMART" id="SM00874">
    <property type="entry name" value="B5"/>
    <property type="match status" value="1"/>
</dbReference>
<dbReference type="SUPFAM" id="SSF46955">
    <property type="entry name" value="Putative DNA-binding domain"/>
    <property type="match status" value="1"/>
</dbReference>
<evidence type="ECO:0000313" key="20">
    <source>
        <dbReference type="EMBL" id="OJG19397.1"/>
    </source>
</evidence>
<dbReference type="InterPro" id="IPR004532">
    <property type="entry name" value="Phe-tRNA-ligase_IIc_bsu_bact"/>
</dbReference>
<evidence type="ECO:0000313" key="21">
    <source>
        <dbReference type="Proteomes" id="UP000181884"/>
    </source>
</evidence>
<dbReference type="Gene3D" id="3.50.40.10">
    <property type="entry name" value="Phenylalanyl-trna Synthetase, Chain B, domain 3"/>
    <property type="match status" value="1"/>
</dbReference>
<evidence type="ECO:0000256" key="12">
    <source>
        <dbReference type="ARBA" id="ARBA00022917"/>
    </source>
</evidence>
<dbReference type="InterPro" id="IPR009061">
    <property type="entry name" value="DNA-bd_dom_put_sf"/>
</dbReference>
<evidence type="ECO:0000256" key="13">
    <source>
        <dbReference type="ARBA" id="ARBA00023146"/>
    </source>
</evidence>
<dbReference type="InterPro" id="IPR005147">
    <property type="entry name" value="tRNA_synthase_B5-dom"/>
</dbReference>
<keyword evidence="12 15" id="KW-0648">Protein biosynthesis</keyword>
<evidence type="ECO:0000256" key="7">
    <source>
        <dbReference type="ARBA" id="ARBA00022723"/>
    </source>
</evidence>
<accession>A0A1L8RI13</accession>
<dbReference type="InterPro" id="IPR005121">
    <property type="entry name" value="Fdx_antiC-bd"/>
</dbReference>
<dbReference type="Gene3D" id="2.40.50.140">
    <property type="entry name" value="Nucleic acid-binding proteins"/>
    <property type="match status" value="1"/>
</dbReference>
<dbReference type="NCBIfam" id="TIGR00472">
    <property type="entry name" value="pheT_bact"/>
    <property type="match status" value="1"/>
</dbReference>
<evidence type="ECO:0000256" key="9">
    <source>
        <dbReference type="ARBA" id="ARBA00022840"/>
    </source>
</evidence>
<dbReference type="GO" id="GO:0006432">
    <property type="term" value="P:phenylalanyl-tRNA aminoacylation"/>
    <property type="evidence" value="ECO:0007669"/>
    <property type="project" value="UniProtKB-UniRule"/>
</dbReference>
<dbReference type="EC" id="6.1.1.20" evidence="15"/>
<dbReference type="Pfam" id="PF17759">
    <property type="entry name" value="tRNA_synthFbeta"/>
    <property type="match status" value="1"/>
</dbReference>
<keyword evidence="13 15" id="KW-0030">Aminoacyl-tRNA synthetase</keyword>
<dbReference type="STRING" id="214095.RU97_GL000968"/>
<dbReference type="GO" id="GO:0140096">
    <property type="term" value="F:catalytic activity, acting on a protein"/>
    <property type="evidence" value="ECO:0007669"/>
    <property type="project" value="UniProtKB-ARBA"/>
</dbReference>
<feature type="domain" description="FDX-ACB" evidence="18">
    <location>
        <begin position="713"/>
        <end position="805"/>
    </location>
</feature>
<dbReference type="InterPro" id="IPR020825">
    <property type="entry name" value="Phe-tRNA_synthase-like_B3/B4"/>
</dbReference>
<evidence type="ECO:0000256" key="10">
    <source>
        <dbReference type="ARBA" id="ARBA00022842"/>
    </source>
</evidence>
<dbReference type="InterPro" id="IPR036690">
    <property type="entry name" value="Fdx_antiC-bd_sf"/>
</dbReference>
<evidence type="ECO:0000256" key="8">
    <source>
        <dbReference type="ARBA" id="ARBA00022741"/>
    </source>
</evidence>
<dbReference type="Gene3D" id="3.30.56.10">
    <property type="match status" value="2"/>
</dbReference>
<protein>
    <recommendedName>
        <fullName evidence="15">Phenylalanine--tRNA ligase beta subunit</fullName>
        <ecNumber evidence="15">6.1.1.20</ecNumber>
    </recommendedName>
    <alternativeName>
        <fullName evidence="15">Phenylalanyl-tRNA synthetase beta subunit</fullName>
        <shortName evidence="15">PheRS</shortName>
    </alternativeName>
</protein>
<keyword evidence="7 15" id="KW-0479">Metal-binding</keyword>
<dbReference type="Pfam" id="PF03483">
    <property type="entry name" value="B3_4"/>
    <property type="match status" value="1"/>
</dbReference>
<dbReference type="InterPro" id="IPR002547">
    <property type="entry name" value="tRNA-bd_dom"/>
</dbReference>
<dbReference type="AlphaFoldDB" id="A0A1L8RI13"/>
<comment type="cofactor">
    <cofactor evidence="15">
        <name>Mg(2+)</name>
        <dbReference type="ChEBI" id="CHEBI:18420"/>
    </cofactor>
    <text evidence="15">Binds 2 magnesium ions per tetramer.</text>
</comment>
<proteinExistence type="inferred from homology"/>
<evidence type="ECO:0000256" key="11">
    <source>
        <dbReference type="ARBA" id="ARBA00022884"/>
    </source>
</evidence>
<dbReference type="SMART" id="SM00873">
    <property type="entry name" value="B3_4"/>
    <property type="match status" value="1"/>
</dbReference>
<dbReference type="GO" id="GO:0000287">
    <property type="term" value="F:magnesium ion binding"/>
    <property type="evidence" value="ECO:0007669"/>
    <property type="project" value="UniProtKB-UniRule"/>
</dbReference>
<dbReference type="Pfam" id="PF01588">
    <property type="entry name" value="tRNA_bind"/>
    <property type="match status" value="1"/>
</dbReference>
<reference evidence="20 21" key="1">
    <citation type="submission" date="2014-12" db="EMBL/GenBank/DDBJ databases">
        <title>Draft genome sequences of 29 type strains of Enterococci.</title>
        <authorList>
            <person name="Zhong Z."/>
            <person name="Sun Z."/>
            <person name="Liu W."/>
            <person name="Zhang W."/>
            <person name="Zhang H."/>
        </authorList>
    </citation>
    <scope>NUCLEOTIDE SEQUENCE [LARGE SCALE GENOMIC DNA]</scope>
    <source>
        <strain evidence="20 21">DSM 17029</strain>
    </source>
</reference>
<dbReference type="PROSITE" id="PS50886">
    <property type="entry name" value="TRBD"/>
    <property type="match status" value="1"/>
</dbReference>
<dbReference type="PROSITE" id="PS51447">
    <property type="entry name" value="FDX_ACB"/>
    <property type="match status" value="1"/>
</dbReference>
<keyword evidence="9 15" id="KW-0067">ATP-binding</keyword>
<dbReference type="InterPro" id="IPR045060">
    <property type="entry name" value="Phe-tRNA-ligase_IIc_bsu"/>
</dbReference>
<gene>
    <name evidence="15" type="primary">pheT</name>
    <name evidence="20" type="ORF">RU97_GL000968</name>
</gene>
<dbReference type="Gene3D" id="3.30.930.10">
    <property type="entry name" value="Bira Bifunctional Protein, Domain 2"/>
    <property type="match status" value="1"/>
</dbReference>
<dbReference type="GO" id="GO:0005524">
    <property type="term" value="F:ATP binding"/>
    <property type="evidence" value="ECO:0007669"/>
    <property type="project" value="UniProtKB-UniRule"/>
</dbReference>
<evidence type="ECO:0000256" key="5">
    <source>
        <dbReference type="ARBA" id="ARBA00022555"/>
    </source>
</evidence>
<evidence type="ECO:0000259" key="17">
    <source>
        <dbReference type="PROSITE" id="PS50886"/>
    </source>
</evidence>
<dbReference type="NCBIfam" id="NF045760">
    <property type="entry name" value="YtpR"/>
    <property type="match status" value="1"/>
</dbReference>
<evidence type="ECO:0000259" key="19">
    <source>
        <dbReference type="PROSITE" id="PS51483"/>
    </source>
</evidence>
<dbReference type="Pfam" id="PF03484">
    <property type="entry name" value="B5"/>
    <property type="match status" value="1"/>
</dbReference>
<keyword evidence="4 15" id="KW-0963">Cytoplasm</keyword>
<evidence type="ECO:0000256" key="14">
    <source>
        <dbReference type="ARBA" id="ARBA00049255"/>
    </source>
</evidence>
<dbReference type="PROSITE" id="PS51483">
    <property type="entry name" value="B5"/>
    <property type="match status" value="1"/>
</dbReference>
<dbReference type="Proteomes" id="UP000181884">
    <property type="component" value="Unassembled WGS sequence"/>
</dbReference>
<evidence type="ECO:0000256" key="15">
    <source>
        <dbReference type="HAMAP-Rule" id="MF_00283"/>
    </source>
</evidence>
<dbReference type="PANTHER" id="PTHR10947">
    <property type="entry name" value="PHENYLALANYL-TRNA SYNTHETASE BETA CHAIN AND LEUCINE-RICH REPEAT-CONTAINING PROTEIN 47"/>
    <property type="match status" value="1"/>
</dbReference>
<dbReference type="SUPFAM" id="SSF55681">
    <property type="entry name" value="Class II aaRS and biotin synthetases"/>
    <property type="match status" value="1"/>
</dbReference>
<dbReference type="InterPro" id="IPR012340">
    <property type="entry name" value="NA-bd_OB-fold"/>
</dbReference>
<feature type="binding site" evidence="15">
    <location>
        <position position="469"/>
    </location>
    <ligand>
        <name>Mg(2+)</name>
        <dbReference type="ChEBI" id="CHEBI:18420"/>
        <note>shared with alpha subunit</note>
    </ligand>
</feature>
<dbReference type="RefSeq" id="WP_067389960.1">
    <property type="nucleotide sequence ID" value="NZ_JXKH01000002.1"/>
</dbReference>
<keyword evidence="10 15" id="KW-0460">Magnesium</keyword>
<feature type="binding site" evidence="15">
    <location>
        <position position="463"/>
    </location>
    <ligand>
        <name>Mg(2+)</name>
        <dbReference type="ChEBI" id="CHEBI:18420"/>
        <note>shared with alpha subunit</note>
    </ligand>
</feature>
<evidence type="ECO:0000256" key="3">
    <source>
        <dbReference type="ARBA" id="ARBA00011209"/>
    </source>
</evidence>
<dbReference type="PANTHER" id="PTHR10947:SF0">
    <property type="entry name" value="PHENYLALANINE--TRNA LIGASE BETA SUBUNIT"/>
    <property type="match status" value="1"/>
</dbReference>
<keyword evidence="11 16" id="KW-0694">RNA-binding</keyword>
<dbReference type="FunFam" id="3.30.930.10:FF:000022">
    <property type="entry name" value="Phenylalanine--tRNA ligase beta subunit"/>
    <property type="match status" value="1"/>
</dbReference>
<evidence type="ECO:0000256" key="4">
    <source>
        <dbReference type="ARBA" id="ARBA00022490"/>
    </source>
</evidence>
<dbReference type="GO" id="GO:0000049">
    <property type="term" value="F:tRNA binding"/>
    <property type="evidence" value="ECO:0007669"/>
    <property type="project" value="UniProtKB-UniRule"/>
</dbReference>
<organism evidence="20 21">
    <name type="scientific">Enterococcus canis</name>
    <dbReference type="NCBI Taxonomy" id="214095"/>
    <lineage>
        <taxon>Bacteria</taxon>
        <taxon>Bacillati</taxon>
        <taxon>Bacillota</taxon>
        <taxon>Bacilli</taxon>
        <taxon>Lactobacillales</taxon>
        <taxon>Enterococcaceae</taxon>
        <taxon>Enterococcus</taxon>
    </lineage>
</organism>
<evidence type="ECO:0000256" key="1">
    <source>
        <dbReference type="ARBA" id="ARBA00004496"/>
    </source>
</evidence>
<dbReference type="InterPro" id="IPR041616">
    <property type="entry name" value="PheRS_beta_core"/>
</dbReference>
<comment type="subunit">
    <text evidence="3 15">Tetramer of two alpha and two beta subunits.</text>
</comment>
<dbReference type="InterPro" id="IPR045864">
    <property type="entry name" value="aa-tRNA-synth_II/BPL/LPL"/>
</dbReference>
<dbReference type="CDD" id="cd02796">
    <property type="entry name" value="tRNA_bind_bactPheRS"/>
    <property type="match status" value="1"/>
</dbReference>
<feature type="domain" description="B5" evidence="19">
    <location>
        <begin position="410"/>
        <end position="485"/>
    </location>
</feature>
<keyword evidence="6 15" id="KW-0436">Ligase</keyword>
<comment type="caution">
    <text evidence="20">The sequence shown here is derived from an EMBL/GenBank/DDBJ whole genome shotgun (WGS) entry which is preliminary data.</text>
</comment>
<feature type="binding site" evidence="15">
    <location>
        <position position="472"/>
    </location>
    <ligand>
        <name>Mg(2+)</name>
        <dbReference type="ChEBI" id="CHEBI:18420"/>
        <note>shared with alpha subunit</note>
    </ligand>
</feature>
<sequence length="805" mass="88603">MLVSYKWLSEYVDLAEWTPKALADKMSVTGIEVEGTETPEEGLKKIVVGEVMECVPHPNSDHLSICQVDIGEPELSQIVCGAPNVKKGIKVIVALPGARIAGNVKIKKGKMRGEVSNGMICALQELGYSDSVVPKAYAEGIYYMPMDAEIGASVFPYLEMDDTIIELSITPNRADALSMRGVAYEVAAITNQKPHFPEWTLVEDTTDWAENYLTVSVEDTEDTPTYRIRIIKDVKIGESPLWLQTRLMNEGIRPINNVVDITNYILLEYGQPLHAFDYDKLGSKEIVVRRGKLDETLVTLDGEERTVAPENLVITNGTTPVALAGVMGGLDSEITEATTTVALESALFEASLIRKTSRQFGLRSESSSRFEKGINRGTVAEAGDAAAQMMAELAGGTVVEGTVIGSKFIPENAVVTISLAKINRSLGTELTEAEVLAIMEALAFPTFVENGTFTVSVPPRRWDISIEADIIEEVARIYGYDRLPSTLPAGETVAASLTQEQRFVRQTQAVLEGSGFSEAISYALTTAEKASQFLLAPSKETQLDWPMSEERTTLRMNLITGLLDDVAYNVARKNQDIAFYEIGRVFYQQGNPLKDLPEERNHLGLVLTGSWQEKDWQTAKTAVDFYQLKGVLENYFAQISLTDVRYEPLTEVAELHPGRSAKILSGETVIGFIGQVHPTLAKTYDLGETYVAELDLKTILALPEAPLVYQSVSKFPSVSRDMALLVDDTISNQELVTIIKESAGRFLTNVHLFDVYQGERVEAGKKSMAYSLTFSNPEATLVDEEIAQWMEKVTKALTAQGVQIR</sequence>
<dbReference type="SMART" id="SM00896">
    <property type="entry name" value="FDX-ACB"/>
    <property type="match status" value="1"/>
</dbReference>
<keyword evidence="21" id="KW-1185">Reference proteome</keyword>
<dbReference type="GO" id="GO:0016740">
    <property type="term" value="F:transferase activity"/>
    <property type="evidence" value="ECO:0007669"/>
    <property type="project" value="UniProtKB-ARBA"/>
</dbReference>
<dbReference type="FunFam" id="3.50.40.10:FF:000001">
    <property type="entry name" value="Phenylalanine--tRNA ligase beta subunit"/>
    <property type="match status" value="1"/>
</dbReference>
<dbReference type="SUPFAM" id="SSF56037">
    <property type="entry name" value="PheT/TilS domain"/>
    <property type="match status" value="1"/>
</dbReference>
<evidence type="ECO:0000259" key="18">
    <source>
        <dbReference type="PROSITE" id="PS51447"/>
    </source>
</evidence>
<comment type="similarity">
    <text evidence="2 15">Belongs to the phenylalanyl-tRNA synthetase beta subunit family. Type 1 subfamily.</text>
</comment>
<dbReference type="CDD" id="cd00769">
    <property type="entry name" value="PheRS_beta_core"/>
    <property type="match status" value="1"/>
</dbReference>
<feature type="binding site" evidence="15">
    <location>
        <position position="473"/>
    </location>
    <ligand>
        <name>Mg(2+)</name>
        <dbReference type="ChEBI" id="CHEBI:18420"/>
        <note>shared with alpha subunit</note>
    </ligand>
</feature>
<dbReference type="GO" id="GO:0009328">
    <property type="term" value="C:phenylalanine-tRNA ligase complex"/>
    <property type="evidence" value="ECO:0007669"/>
    <property type="project" value="TreeGrafter"/>
</dbReference>
<comment type="subcellular location">
    <subcellularLocation>
        <location evidence="1 15">Cytoplasm</location>
    </subcellularLocation>
</comment>
<keyword evidence="8 15" id="KW-0547">Nucleotide-binding</keyword>